<protein>
    <submittedName>
        <fullName evidence="2">Uncharacterized protein</fullName>
    </submittedName>
</protein>
<organism evidence="2 3">
    <name type="scientific">Rangifer tarandus platyrhynchus</name>
    <name type="common">Svalbard reindeer</name>
    <dbReference type="NCBI Taxonomy" id="3082113"/>
    <lineage>
        <taxon>Eukaryota</taxon>
        <taxon>Metazoa</taxon>
        <taxon>Chordata</taxon>
        <taxon>Craniata</taxon>
        <taxon>Vertebrata</taxon>
        <taxon>Euteleostomi</taxon>
        <taxon>Mammalia</taxon>
        <taxon>Eutheria</taxon>
        <taxon>Laurasiatheria</taxon>
        <taxon>Artiodactyla</taxon>
        <taxon>Ruminantia</taxon>
        <taxon>Pecora</taxon>
        <taxon>Cervidae</taxon>
        <taxon>Odocoileinae</taxon>
        <taxon>Rangifer</taxon>
    </lineage>
</organism>
<evidence type="ECO:0000313" key="3">
    <source>
        <dbReference type="Proteomes" id="UP001176941"/>
    </source>
</evidence>
<reference evidence="2" key="1">
    <citation type="submission" date="2023-04" db="EMBL/GenBank/DDBJ databases">
        <authorList>
            <consortium name="ELIXIR-Norway"/>
        </authorList>
    </citation>
    <scope>NUCLEOTIDE SEQUENCE [LARGE SCALE GENOMIC DNA]</scope>
</reference>
<sequence>MEEERVCDTLQGVGEDYTGTRTLGVSQGVTQSTWAVACTVQGMHVTREVELPDIFAKPVLGAQAQIQEDFVGKAATLWPDSKHVPGLGGWGLGNSPGSPLTFSSPRSRPFRASDRARDDPVLGDCECQRMAEWTARLHVAEIEPFRKAVSSVRILSCIKISFPYDEQVLPQVLLLETLCLEQRFRNNKS</sequence>
<gene>
    <name evidence="2" type="ORF">MRATA1EN1_LOCUS19773</name>
</gene>
<accession>A0ABN8ZCT6</accession>
<feature type="compositionally biased region" description="Low complexity" evidence="1">
    <location>
        <begin position="98"/>
        <end position="107"/>
    </location>
</feature>
<dbReference type="EMBL" id="OX459939">
    <property type="protein sequence ID" value="CAI9170811.1"/>
    <property type="molecule type" value="Genomic_DNA"/>
</dbReference>
<proteinExistence type="predicted"/>
<dbReference type="Proteomes" id="UP001176941">
    <property type="component" value="Chromosome 3"/>
</dbReference>
<keyword evidence="3" id="KW-1185">Reference proteome</keyword>
<evidence type="ECO:0000256" key="1">
    <source>
        <dbReference type="SAM" id="MobiDB-lite"/>
    </source>
</evidence>
<feature type="region of interest" description="Disordered" evidence="1">
    <location>
        <begin position="98"/>
        <end position="118"/>
    </location>
</feature>
<evidence type="ECO:0000313" key="2">
    <source>
        <dbReference type="EMBL" id="CAI9170811.1"/>
    </source>
</evidence>
<name>A0ABN8ZCT6_RANTA</name>